<evidence type="ECO:0000313" key="2">
    <source>
        <dbReference type="EMBL" id="CCE70069.1"/>
    </source>
</evidence>
<dbReference type="KEGG" id="pab:PAB1918"/>
<reference evidence="2 4" key="5">
    <citation type="journal article" date="2012" name="Curr. Microbiol.">
        <title>Re-annotation of two hyperthermophilic archaea Pyrococcus abyssi GE5 and Pyrococcus furiosus DSM 3638.</title>
        <authorList>
            <person name="Gao J."/>
            <person name="Wang J."/>
        </authorList>
    </citation>
    <scope>GENOME REANNOTATION</scope>
    <source>
        <strain evidence="2">GE5</strain>
        <strain evidence="4">GE5 / Orsay</strain>
    </source>
</reference>
<reference evidence="1" key="1">
    <citation type="submission" date="1999-07" db="EMBL/GenBank/DDBJ databases">
        <authorList>
            <person name="Genoscope"/>
        </authorList>
    </citation>
    <scope>NUCLEOTIDE SEQUENCE</scope>
    <source>
        <strain evidence="1">Orsay</strain>
    </source>
</reference>
<dbReference type="PATRIC" id="fig|272844.11.peg.714"/>
<dbReference type="HOGENOM" id="CLU_1182911_0_0_2"/>
<dbReference type="EMBL" id="AJ248285">
    <property type="protein sequence ID" value="CAD55660.1"/>
    <property type="molecule type" value="Genomic_DNA"/>
</dbReference>
<keyword evidence="3" id="KW-1185">Reference proteome</keyword>
<dbReference type="AlphaFoldDB" id="Q8J2X9"/>
<reference evidence="1" key="3">
    <citation type="journal article" date="2001" name="Genome Res.">
        <title>Genome evolution at the genus level: comparison of three complete genomes of hyperthermophilic archaea.</title>
        <authorList>
            <person name="Lecompte O."/>
            <person name="Ripp R."/>
            <person name="Puzos-Barbe V."/>
            <person name="Duprat S."/>
            <person name="Heilig R."/>
            <person name="Dietrich J."/>
            <person name="Thierry J.C."/>
            <person name="Poch O."/>
        </authorList>
    </citation>
    <scope>NUCLEOTIDE SEQUENCE</scope>
    <source>
        <strain evidence="1">Orsay</strain>
    </source>
</reference>
<accession>Q8J2X9</accession>
<evidence type="ECO:0000313" key="1">
    <source>
        <dbReference type="EMBL" id="CAD55660.1"/>
    </source>
</evidence>
<organism evidence="1 3">
    <name type="scientific">Pyrococcus abyssi (strain GE5 / Orsay)</name>
    <dbReference type="NCBI Taxonomy" id="272844"/>
    <lineage>
        <taxon>Archaea</taxon>
        <taxon>Methanobacteriati</taxon>
        <taxon>Methanobacteriota</taxon>
        <taxon>Thermococci</taxon>
        <taxon>Thermococcales</taxon>
        <taxon>Thermococcaceae</taxon>
        <taxon>Pyrococcus</taxon>
    </lineage>
</organism>
<dbReference type="Proteomes" id="UP000009139">
    <property type="component" value="Chromosome"/>
</dbReference>
<protein>
    <submittedName>
        <fullName evidence="1">Uncharacterized protein</fullName>
    </submittedName>
</protein>
<gene>
    <name evidence="1" type="ordered locus">PAB1918</name>
</gene>
<reference evidence="1 3" key="4">
    <citation type="journal article" date="2003" name="Mol. Microbiol.">
        <title>An integrated analysis of the genome of the hyperthermophilic archaeon Pyrococcus abyssi.</title>
        <authorList>
            <person name="Cohen G."/>
            <person name="Barbe V."/>
            <person name="Flament D."/>
            <person name="Galperin M."/>
            <person name="Heilig R."/>
            <person name="Ripp R."/>
            <person name="Lecompte O."/>
            <person name="Prieur D."/>
            <person name="Poch O."/>
            <person name="Quellerou J."/>
            <person name="Thierry J.C."/>
            <person name="Van der Oost J."/>
            <person name="Weissenbach J."/>
            <person name="Zivanovic Y."/>
            <person name="Forterre P."/>
        </authorList>
    </citation>
    <scope>NUCLEOTIDE SEQUENCE [LARGE SCALE GENOMIC DNA]</scope>
    <source>
        <strain evidence="3">GE5 / Orsay</strain>
        <strain evidence="1">Orsay</strain>
    </source>
</reference>
<dbReference type="EMBL" id="HE613800">
    <property type="protein sequence ID" value="CCE70069.1"/>
    <property type="molecule type" value="Genomic_DNA"/>
</dbReference>
<dbReference type="eggNOG" id="arCOG11299">
    <property type="taxonomic scope" value="Archaea"/>
</dbReference>
<evidence type="ECO:0000313" key="3">
    <source>
        <dbReference type="Proteomes" id="UP000000810"/>
    </source>
</evidence>
<proteinExistence type="predicted"/>
<evidence type="ECO:0000313" key="4">
    <source>
        <dbReference type="Proteomes" id="UP000009139"/>
    </source>
</evidence>
<sequence>MLSLHNNNMKSLEEKLALLYPFSIKEGEYEWIVNKMKKLVKDYHAEPYFDRHMRESIDDLLSGEYDIAPKMLDDLVVAAVVYELYRRDPTYFDFVKPGNVADTALETFDYLLNQGKAREVYRRFEEFLEKPLSQVPEFQRLVEFLDKYAFTPYKEGIKHYDPELWRKLLDRNGTILGDGIAIYTEIKNGGIGSKRDRYEYRRLMDKFENELLPDFAKVIAKKTEEYLKKLGVME</sequence>
<dbReference type="Proteomes" id="UP000000810">
    <property type="component" value="Chromosome"/>
</dbReference>
<reference evidence="1" key="2">
    <citation type="journal article" date="2000" name="J. Mol. Biol.">
        <title>Archaeal homologs of eukaryotic methylation guide small nucleolar RNAs: lessons from the Pyrococcus genomes.</title>
        <authorList>
            <person name="Gaspin C."/>
            <person name="Cavaille J."/>
            <person name="Erauso G."/>
        </authorList>
    </citation>
    <scope>NUCLEOTIDE SEQUENCE</scope>
    <source>
        <strain evidence="1">Orsay</strain>
    </source>
</reference>
<name>Q8J2X9_PYRAB</name>